<dbReference type="GO" id="GO:0009636">
    <property type="term" value="P:response to toxic substance"/>
    <property type="evidence" value="ECO:0007669"/>
    <property type="project" value="InterPro"/>
</dbReference>
<evidence type="ECO:0000313" key="1">
    <source>
        <dbReference type="EMBL" id="MSU91136.1"/>
    </source>
</evidence>
<proteinExistence type="predicted"/>
<evidence type="ECO:0000313" key="2">
    <source>
        <dbReference type="Proteomes" id="UP000474957"/>
    </source>
</evidence>
<name>A0A6L5Z3K9_9RHOB</name>
<dbReference type="RefSeq" id="WP_154447992.1">
    <property type="nucleotide sequence ID" value="NZ_WIND01000016.1"/>
</dbReference>
<dbReference type="EMBL" id="WIND01000016">
    <property type="protein sequence ID" value="MSU91136.1"/>
    <property type="molecule type" value="Genomic_DNA"/>
</dbReference>
<accession>A0A6L5Z3K9</accession>
<dbReference type="GO" id="GO:0016020">
    <property type="term" value="C:membrane"/>
    <property type="evidence" value="ECO:0007669"/>
    <property type="project" value="InterPro"/>
</dbReference>
<comment type="caution">
    <text evidence="1">The sequence shown here is derived from an EMBL/GenBank/DDBJ whole genome shotgun (WGS) entry which is preliminary data.</text>
</comment>
<organism evidence="1 2">
    <name type="scientific">Halovulum marinum</name>
    <dbReference type="NCBI Taxonomy" id="2662447"/>
    <lineage>
        <taxon>Bacteria</taxon>
        <taxon>Pseudomonadati</taxon>
        <taxon>Pseudomonadota</taxon>
        <taxon>Alphaproteobacteria</taxon>
        <taxon>Rhodobacterales</taxon>
        <taxon>Paracoccaceae</taxon>
        <taxon>Halovulum</taxon>
    </lineage>
</organism>
<keyword evidence="2" id="KW-1185">Reference proteome</keyword>
<dbReference type="PROSITE" id="PS51257">
    <property type="entry name" value="PROKAR_LIPOPROTEIN"/>
    <property type="match status" value="1"/>
</dbReference>
<protein>
    <submittedName>
        <fullName evidence="1">Entericidin A/B family lipoprotein</fullName>
    </submittedName>
</protein>
<dbReference type="Proteomes" id="UP000474957">
    <property type="component" value="Unassembled WGS sequence"/>
</dbReference>
<dbReference type="AlphaFoldDB" id="A0A6L5Z3K9"/>
<gene>
    <name evidence="1" type="ORF">GE300_16225</name>
</gene>
<keyword evidence="1" id="KW-0449">Lipoprotein</keyword>
<reference evidence="1 2" key="1">
    <citation type="submission" date="2019-10" db="EMBL/GenBank/DDBJ databases">
        <title>Cognatihalovulum marinum gen. nov. sp. nov., a new member of the family Rhodobacteraceae isolated from deep seawater of the Northwest Indian Ocean.</title>
        <authorList>
            <person name="Ruan C."/>
            <person name="Wang J."/>
            <person name="Zheng X."/>
            <person name="Song L."/>
            <person name="Zhu Y."/>
            <person name="Huang Y."/>
            <person name="Lu Z."/>
            <person name="Du W."/>
            <person name="Huang L."/>
            <person name="Dai X."/>
        </authorList>
    </citation>
    <scope>NUCLEOTIDE SEQUENCE [LARGE SCALE GENOMIC DNA]</scope>
    <source>
        <strain evidence="1 2">2CG4</strain>
    </source>
</reference>
<sequence length="38" mass="3924">MMRAVALVLILTSLAACETVKGVGRDVTSAGQALDNTF</sequence>